<evidence type="ECO:0000313" key="2">
    <source>
        <dbReference type="EMBL" id="KAK3759137.1"/>
    </source>
</evidence>
<gene>
    <name evidence="2" type="ORF">RRG08_033382</name>
</gene>
<name>A0AAE1D6I5_9GAST</name>
<feature type="region of interest" description="Disordered" evidence="1">
    <location>
        <begin position="62"/>
        <end position="102"/>
    </location>
</feature>
<protein>
    <submittedName>
        <fullName evidence="2">Uncharacterized protein</fullName>
    </submittedName>
</protein>
<reference evidence="2" key="1">
    <citation type="journal article" date="2023" name="G3 (Bethesda)">
        <title>A reference genome for the long-term kleptoplast-retaining sea slug Elysia crispata morphotype clarki.</title>
        <authorList>
            <person name="Eastman K.E."/>
            <person name="Pendleton A.L."/>
            <person name="Shaikh M.A."/>
            <person name="Suttiyut T."/>
            <person name="Ogas R."/>
            <person name="Tomko P."/>
            <person name="Gavelis G."/>
            <person name="Widhalm J.R."/>
            <person name="Wisecaver J.H."/>
        </authorList>
    </citation>
    <scope>NUCLEOTIDE SEQUENCE</scope>
    <source>
        <strain evidence="2">ECLA1</strain>
    </source>
</reference>
<dbReference type="Proteomes" id="UP001283361">
    <property type="component" value="Unassembled WGS sequence"/>
</dbReference>
<organism evidence="2 3">
    <name type="scientific">Elysia crispata</name>
    <name type="common">lettuce slug</name>
    <dbReference type="NCBI Taxonomy" id="231223"/>
    <lineage>
        <taxon>Eukaryota</taxon>
        <taxon>Metazoa</taxon>
        <taxon>Spiralia</taxon>
        <taxon>Lophotrochozoa</taxon>
        <taxon>Mollusca</taxon>
        <taxon>Gastropoda</taxon>
        <taxon>Heterobranchia</taxon>
        <taxon>Euthyneura</taxon>
        <taxon>Panpulmonata</taxon>
        <taxon>Sacoglossa</taxon>
        <taxon>Placobranchoidea</taxon>
        <taxon>Plakobranchidae</taxon>
        <taxon>Elysia</taxon>
    </lineage>
</organism>
<feature type="compositionally biased region" description="Polar residues" evidence="1">
    <location>
        <begin position="87"/>
        <end position="102"/>
    </location>
</feature>
<comment type="caution">
    <text evidence="2">The sequence shown here is derived from an EMBL/GenBank/DDBJ whole genome shotgun (WGS) entry which is preliminary data.</text>
</comment>
<sequence length="102" mass="11470">MFTRFKQQLASVGLRPKTILDQKKIKQDMPYRSHPAFQRDKWLQESKIREAMNRQMLLKQAALKAGKAGNPPGAPRAQPQRVASPDLLQSQLSGGYSTPHSS</sequence>
<dbReference type="AlphaFoldDB" id="A0AAE1D6I5"/>
<proteinExistence type="predicted"/>
<accession>A0AAE1D6I5</accession>
<evidence type="ECO:0000256" key="1">
    <source>
        <dbReference type="SAM" id="MobiDB-lite"/>
    </source>
</evidence>
<evidence type="ECO:0000313" key="3">
    <source>
        <dbReference type="Proteomes" id="UP001283361"/>
    </source>
</evidence>
<keyword evidence="3" id="KW-1185">Reference proteome</keyword>
<dbReference type="EMBL" id="JAWDGP010005163">
    <property type="protein sequence ID" value="KAK3759137.1"/>
    <property type="molecule type" value="Genomic_DNA"/>
</dbReference>